<gene>
    <name evidence="3" type="ORF">WS74_1183</name>
</gene>
<keyword evidence="1" id="KW-0472">Membrane</keyword>
<feature type="domain" description="Peptidase S9 prolyl oligopeptidase catalytic" evidence="2">
    <location>
        <begin position="107"/>
        <end position="307"/>
    </location>
</feature>
<dbReference type="Proteomes" id="UP000029079">
    <property type="component" value="Chromosome"/>
</dbReference>
<accession>A0A088GKX2</accession>
<dbReference type="GO" id="GO:0008236">
    <property type="term" value="F:serine-type peptidase activity"/>
    <property type="evidence" value="ECO:0007669"/>
    <property type="project" value="InterPro"/>
</dbReference>
<dbReference type="GO" id="GO:0006508">
    <property type="term" value="P:proteolysis"/>
    <property type="evidence" value="ECO:0007669"/>
    <property type="project" value="InterPro"/>
</dbReference>
<dbReference type="KEGG" id="wci:WS105_1178"/>
<protein>
    <submittedName>
        <fullName evidence="3">Family S9 peptidase</fullName>
    </submittedName>
</protein>
<reference evidence="3 4" key="1">
    <citation type="journal article" date="2014" name="Genome Announc.">
        <title>Complete Genome Sequences of Fish Pathogenic Weissella ceti Strains WS74 and WS105.</title>
        <authorList>
            <person name="Figueiredo H.C."/>
            <person name="Leal C.A."/>
            <person name="Dorella F.A."/>
            <person name="Carvalho A.F."/>
            <person name="Soares S.C."/>
            <person name="Pereira F.L."/>
            <person name="Azevedo V.A."/>
        </authorList>
    </citation>
    <scope>NUCLEOTIDE SEQUENCE [LARGE SCALE GENOMIC DNA]</scope>
    <source>
        <strain evidence="3 4">WS74</strain>
    </source>
</reference>
<dbReference type="PANTHER" id="PTHR43358">
    <property type="entry name" value="ALPHA/BETA-HYDROLASE"/>
    <property type="match status" value="1"/>
</dbReference>
<dbReference type="SUPFAM" id="SSF53474">
    <property type="entry name" value="alpha/beta-Hydrolases"/>
    <property type="match status" value="1"/>
</dbReference>
<feature type="transmembrane region" description="Helical" evidence="1">
    <location>
        <begin position="6"/>
        <end position="26"/>
    </location>
</feature>
<dbReference type="PANTHER" id="PTHR43358:SF4">
    <property type="entry name" value="ALPHA_BETA HYDROLASE FOLD-1 DOMAIN-CONTAINING PROTEIN"/>
    <property type="match status" value="1"/>
</dbReference>
<dbReference type="EMBL" id="CP009223">
    <property type="protein sequence ID" value="AIM63433.1"/>
    <property type="molecule type" value="Genomic_DNA"/>
</dbReference>
<dbReference type="InterPro" id="IPR052920">
    <property type="entry name" value="DNA-binding_regulatory"/>
</dbReference>
<keyword evidence="4" id="KW-1185">Reference proteome</keyword>
<evidence type="ECO:0000313" key="4">
    <source>
        <dbReference type="Proteomes" id="UP000029079"/>
    </source>
</evidence>
<dbReference type="AlphaFoldDB" id="A0A088GKX2"/>
<dbReference type="Pfam" id="PF00326">
    <property type="entry name" value="Peptidase_S9"/>
    <property type="match status" value="1"/>
</dbReference>
<reference evidence="4" key="2">
    <citation type="submission" date="2014-08" db="EMBL/GenBank/DDBJ databases">
        <title>Complete genome of Weissella ceti strain WS74 isolated from diseased rainbow trout in Brazil.</title>
        <authorList>
            <person name="Figueiredo H.C.P."/>
            <person name="Leal C.A.G."/>
            <person name="Pereira F.L."/>
            <person name="Soares S.C."/>
            <person name="Dorella F.A."/>
            <person name="Carvalho A.F."/>
            <person name="Azevedo V.A.C."/>
        </authorList>
    </citation>
    <scope>NUCLEOTIDE SEQUENCE [LARGE SCALE GENOMIC DNA]</scope>
    <source>
        <strain evidence="4">WS74</strain>
    </source>
</reference>
<evidence type="ECO:0000256" key="1">
    <source>
        <dbReference type="SAM" id="Phobius"/>
    </source>
</evidence>
<dbReference type="RefSeq" id="WP_038528590.1">
    <property type="nucleotide sequence ID" value="NZ_CP009223.1"/>
</dbReference>
<evidence type="ECO:0000313" key="3">
    <source>
        <dbReference type="EMBL" id="AIM63433.1"/>
    </source>
</evidence>
<dbReference type="PATRIC" id="fig|759620.7.peg.1138"/>
<organism evidence="3 4">
    <name type="scientific">Weissella ceti</name>
    <dbReference type="NCBI Taxonomy" id="759620"/>
    <lineage>
        <taxon>Bacteria</taxon>
        <taxon>Bacillati</taxon>
        <taxon>Bacillota</taxon>
        <taxon>Bacilli</taxon>
        <taxon>Lactobacillales</taxon>
        <taxon>Lactobacillaceae</taxon>
        <taxon>Weissella</taxon>
    </lineage>
</organism>
<sequence length="308" mass="34666">MTHEDFDWLCIVLFVLTTVISGYLFYVAQVRSEKDFVDTGVREPGEALYEQQTRWQALPKEDVTLETADGLTLKGEYVKAEKPSKKIAIVIHGFSVDRRTVVPYSELMHSQGYNVLSADNRAAGKSEGTYIGYGYLEAKDYLAWINQLIAEHGEDTEIVVYGTSLGAATTMLLAGMNPPSQVKAFIEDCGYNDLREELSWKGGQMYKLPSWILEPFSSVLSIYSQLLAGYSYNDVRPEKSLENNTRPMLFIHGAEDLFVPTSMVHKVYDATKGPKEKLVVPGADHMEAYEKDEETYVKTVSDFLAKYV</sequence>
<dbReference type="KEGG" id="wct:WS74_1183"/>
<proteinExistence type="predicted"/>
<dbReference type="InterPro" id="IPR029058">
    <property type="entry name" value="AB_hydrolase_fold"/>
</dbReference>
<evidence type="ECO:0000259" key="2">
    <source>
        <dbReference type="Pfam" id="PF00326"/>
    </source>
</evidence>
<name>A0A088GKX2_9LACO</name>
<dbReference type="Gene3D" id="3.40.50.1820">
    <property type="entry name" value="alpha/beta hydrolase"/>
    <property type="match status" value="1"/>
</dbReference>
<keyword evidence="1" id="KW-0812">Transmembrane</keyword>
<keyword evidence="1" id="KW-1133">Transmembrane helix</keyword>
<dbReference type="STRING" id="759620.WS105_1178"/>
<dbReference type="InterPro" id="IPR001375">
    <property type="entry name" value="Peptidase_S9_cat"/>
</dbReference>